<dbReference type="Gramene" id="OMERI01G26140.1">
    <property type="protein sequence ID" value="OMERI01G26140.1"/>
    <property type="gene ID" value="OMERI01G26140"/>
</dbReference>
<proteinExistence type="predicted"/>
<reference evidence="1" key="2">
    <citation type="submission" date="2018-05" db="EMBL/GenBank/DDBJ databases">
        <title>OmerRS3 (Oryza meridionalis Reference Sequence Version 3).</title>
        <authorList>
            <person name="Zhang J."/>
            <person name="Kudrna D."/>
            <person name="Lee S."/>
            <person name="Talag J."/>
            <person name="Welchert J."/>
            <person name="Wing R.A."/>
        </authorList>
    </citation>
    <scope>NUCLEOTIDE SEQUENCE [LARGE SCALE GENOMIC DNA]</scope>
    <source>
        <strain evidence="1">cv. OR44</strain>
    </source>
</reference>
<name>A0A0E0C6X6_9ORYZ</name>
<dbReference type="AlphaFoldDB" id="A0A0E0C6X6"/>
<protein>
    <submittedName>
        <fullName evidence="1">Uncharacterized protein</fullName>
    </submittedName>
</protein>
<dbReference type="Proteomes" id="UP000008021">
    <property type="component" value="Chromosome 1"/>
</dbReference>
<evidence type="ECO:0000313" key="1">
    <source>
        <dbReference type="EnsemblPlants" id="OMERI01G26140.1"/>
    </source>
</evidence>
<keyword evidence="2" id="KW-1185">Reference proteome</keyword>
<sequence length="139" mass="14585">MSSSPPCVVLTPSLLCVVLAPLCRRAPPPRGLAMRRTTTLAALPISSAALPISSAALLTGTAARIAASAPIPITRAEKGRGGAPSSCCIPRCNDNYENTVFKLKFQSSFIKLFQASALVIEEAQLAVHVSCSKLLLLIR</sequence>
<evidence type="ECO:0000313" key="2">
    <source>
        <dbReference type="Proteomes" id="UP000008021"/>
    </source>
</evidence>
<dbReference type="HOGENOM" id="CLU_1848280_0_0_1"/>
<organism evidence="1">
    <name type="scientific">Oryza meridionalis</name>
    <dbReference type="NCBI Taxonomy" id="40149"/>
    <lineage>
        <taxon>Eukaryota</taxon>
        <taxon>Viridiplantae</taxon>
        <taxon>Streptophyta</taxon>
        <taxon>Embryophyta</taxon>
        <taxon>Tracheophyta</taxon>
        <taxon>Spermatophyta</taxon>
        <taxon>Magnoliopsida</taxon>
        <taxon>Liliopsida</taxon>
        <taxon>Poales</taxon>
        <taxon>Poaceae</taxon>
        <taxon>BOP clade</taxon>
        <taxon>Oryzoideae</taxon>
        <taxon>Oryzeae</taxon>
        <taxon>Oryzinae</taxon>
        <taxon>Oryza</taxon>
    </lineage>
</organism>
<accession>A0A0E0C6X6</accession>
<reference evidence="1" key="1">
    <citation type="submission" date="2015-04" db="UniProtKB">
        <authorList>
            <consortium name="EnsemblPlants"/>
        </authorList>
    </citation>
    <scope>IDENTIFICATION</scope>
</reference>
<dbReference type="EnsemblPlants" id="OMERI01G26140.1">
    <property type="protein sequence ID" value="OMERI01G26140.1"/>
    <property type="gene ID" value="OMERI01G26140"/>
</dbReference>